<comment type="caution">
    <text evidence="2">The sequence shown here is derived from an EMBL/GenBank/DDBJ whole genome shotgun (WGS) entry which is preliminary data.</text>
</comment>
<keyword evidence="1" id="KW-1133">Transmembrane helix</keyword>
<keyword evidence="1" id="KW-0472">Membrane</keyword>
<evidence type="ECO:0000256" key="1">
    <source>
        <dbReference type="SAM" id="Phobius"/>
    </source>
</evidence>
<name>A0A844XV56_9SPHN</name>
<keyword evidence="1" id="KW-0812">Transmembrane</keyword>
<evidence type="ECO:0000313" key="3">
    <source>
        <dbReference type="Proteomes" id="UP000448199"/>
    </source>
</evidence>
<dbReference type="EMBL" id="WTYC01000012">
    <property type="protein sequence ID" value="MXO49446.1"/>
    <property type="molecule type" value="Genomic_DNA"/>
</dbReference>
<sequence length="167" mass="18344">MSLTKPMMFLEFGAPKQTMTDCSTALQTVAALASAIAAIAAFWVAKSTFSFQRNSLLKAASIEQIVKLLQQLYYLKTLAGQPVFGAADEDVIGLQQKIAEVRHSVLVLEGMVPARGRADVKEVHDIVHQLREDSVFPAGQNGPNASLNERLEKAINALQRIYRTEMK</sequence>
<organism evidence="2 3">
    <name type="scientific">Qipengyuania vulgaris</name>
    <dbReference type="NCBI Taxonomy" id="291985"/>
    <lineage>
        <taxon>Bacteria</taxon>
        <taxon>Pseudomonadati</taxon>
        <taxon>Pseudomonadota</taxon>
        <taxon>Alphaproteobacteria</taxon>
        <taxon>Sphingomonadales</taxon>
        <taxon>Erythrobacteraceae</taxon>
        <taxon>Qipengyuania</taxon>
    </lineage>
</organism>
<reference evidence="2 3" key="1">
    <citation type="submission" date="2019-12" db="EMBL/GenBank/DDBJ databases">
        <title>Genomic-based taxomic classification of the family Erythrobacteraceae.</title>
        <authorList>
            <person name="Xu L."/>
        </authorList>
    </citation>
    <scope>NUCLEOTIDE SEQUENCE [LARGE SCALE GENOMIC DNA]</scope>
    <source>
        <strain evidence="2 3">DSM 17792</strain>
    </source>
</reference>
<proteinExistence type="predicted"/>
<dbReference type="OrthoDB" id="9870483at2"/>
<accession>A0A844XV56</accession>
<feature type="transmembrane region" description="Helical" evidence="1">
    <location>
        <begin position="25"/>
        <end position="45"/>
    </location>
</feature>
<dbReference type="AlphaFoldDB" id="A0A844XV56"/>
<gene>
    <name evidence="2" type="ORF">GRI69_14415</name>
</gene>
<protein>
    <submittedName>
        <fullName evidence="2">Uncharacterized protein</fullName>
    </submittedName>
</protein>
<dbReference type="Proteomes" id="UP000448199">
    <property type="component" value="Unassembled WGS sequence"/>
</dbReference>
<keyword evidence="3" id="KW-1185">Reference proteome</keyword>
<dbReference type="RefSeq" id="WP_160728972.1">
    <property type="nucleotide sequence ID" value="NZ_WTYC01000012.1"/>
</dbReference>
<evidence type="ECO:0000313" key="2">
    <source>
        <dbReference type="EMBL" id="MXO49446.1"/>
    </source>
</evidence>